<comment type="caution">
    <text evidence="3">The sequence shown here is derived from an EMBL/GenBank/DDBJ whole genome shotgun (WGS) entry which is preliminary data.</text>
</comment>
<dbReference type="Pfam" id="PF14392">
    <property type="entry name" value="zf-CCHC_4"/>
    <property type="match status" value="1"/>
</dbReference>
<dbReference type="Pfam" id="PF14111">
    <property type="entry name" value="DUF4283"/>
    <property type="match status" value="1"/>
</dbReference>
<feature type="domain" description="DUF4283" evidence="1">
    <location>
        <begin position="6"/>
        <end position="72"/>
    </location>
</feature>
<dbReference type="FunCoup" id="A0A1Q3CM75">
    <property type="interactions" value="3"/>
</dbReference>
<dbReference type="Proteomes" id="UP000187406">
    <property type="component" value="Unassembled WGS sequence"/>
</dbReference>
<feature type="domain" description="Zinc knuckle CX2CX4HX4C" evidence="2">
    <location>
        <begin position="130"/>
        <end position="174"/>
    </location>
</feature>
<feature type="non-terminal residue" evidence="3">
    <location>
        <position position="1"/>
    </location>
</feature>
<name>A0A1Q3CM75_CEPFO</name>
<dbReference type="PANTHER" id="PTHR31286">
    <property type="entry name" value="GLYCINE-RICH CELL WALL STRUCTURAL PROTEIN 1.8-LIKE"/>
    <property type="match status" value="1"/>
</dbReference>
<dbReference type="PANTHER" id="PTHR31286:SF167">
    <property type="entry name" value="OS09G0268800 PROTEIN"/>
    <property type="match status" value="1"/>
</dbReference>
<gene>
    <name evidence="3" type="ORF">CFOL_v3_24617</name>
</gene>
<dbReference type="InterPro" id="IPR025558">
    <property type="entry name" value="DUF4283"/>
</dbReference>
<dbReference type="InterPro" id="IPR025836">
    <property type="entry name" value="Zn_knuckle_CX2CX4HX4C"/>
</dbReference>
<evidence type="ECO:0000259" key="1">
    <source>
        <dbReference type="Pfam" id="PF14111"/>
    </source>
</evidence>
<dbReference type="EMBL" id="BDDD01002342">
    <property type="protein sequence ID" value="GAV81158.1"/>
    <property type="molecule type" value="Genomic_DNA"/>
</dbReference>
<dbReference type="STRING" id="3775.A0A1Q3CM75"/>
<dbReference type="InParanoid" id="A0A1Q3CM75"/>
<organism evidence="3 4">
    <name type="scientific">Cephalotus follicularis</name>
    <name type="common">Albany pitcher plant</name>
    <dbReference type="NCBI Taxonomy" id="3775"/>
    <lineage>
        <taxon>Eukaryota</taxon>
        <taxon>Viridiplantae</taxon>
        <taxon>Streptophyta</taxon>
        <taxon>Embryophyta</taxon>
        <taxon>Tracheophyta</taxon>
        <taxon>Spermatophyta</taxon>
        <taxon>Magnoliopsida</taxon>
        <taxon>eudicotyledons</taxon>
        <taxon>Gunneridae</taxon>
        <taxon>Pentapetalae</taxon>
        <taxon>rosids</taxon>
        <taxon>fabids</taxon>
        <taxon>Oxalidales</taxon>
        <taxon>Cephalotaceae</taxon>
        <taxon>Cephalotus</taxon>
    </lineage>
</organism>
<accession>A0A1Q3CM75</accession>
<proteinExistence type="predicted"/>
<dbReference type="OrthoDB" id="1750606at2759"/>
<evidence type="ECO:0000313" key="4">
    <source>
        <dbReference type="Proteomes" id="UP000187406"/>
    </source>
</evidence>
<reference evidence="4" key="1">
    <citation type="submission" date="2016-04" db="EMBL/GenBank/DDBJ databases">
        <title>Cephalotus genome sequencing.</title>
        <authorList>
            <person name="Fukushima K."/>
            <person name="Hasebe M."/>
            <person name="Fang X."/>
        </authorList>
    </citation>
    <scope>NUCLEOTIDE SEQUENCE [LARGE SCALE GENOMIC DNA]</scope>
    <source>
        <strain evidence="4">cv. St1</strain>
    </source>
</reference>
<keyword evidence="4" id="KW-1185">Reference proteome</keyword>
<evidence type="ECO:0000313" key="3">
    <source>
        <dbReference type="EMBL" id="GAV81158.1"/>
    </source>
</evidence>
<dbReference type="AlphaFoldDB" id="A0A1Q3CM75"/>
<dbReference type="InterPro" id="IPR040256">
    <property type="entry name" value="At4g02000-like"/>
</dbReference>
<protein>
    <submittedName>
        <fullName evidence="3">DUF4283 domain-containing protein/zf-CCHC_4 domain-containing protein</fullName>
    </submittedName>
</protein>
<sequence length="279" mass="32653">SVKKYNKEVLKSTMRSLWRTIFGFKIREVGSNLFLFMFNNNDDREKVLKLGPWWFDKQILLLEKLEEETHPSNISLYKSSIWIRVFGVPFLCLSEKVGRVIGNSIGKIEETGVVAGRRDNNQYLRLRVGIDVQEPLRRRIKFMIGSQEKIWLSFKYEKLPNFCHFCGKLRHTVKKRVDGGCHARGSDDEDMQYGPWLTVEFYRMGSYSPRRGDKDGLDMPWSHDNNKDNPLMKNDMVERSNRVKPIDKVSQEPLEVDKVGKRKIFEENSGEVKRALTLS</sequence>
<evidence type="ECO:0000259" key="2">
    <source>
        <dbReference type="Pfam" id="PF14392"/>
    </source>
</evidence>